<keyword evidence="12" id="KW-1278">Translocase</keyword>
<dbReference type="Gene3D" id="2.70.150.10">
    <property type="entry name" value="Calcium-transporting ATPase, cytoplasmic transduction domain A"/>
    <property type="match status" value="1"/>
</dbReference>
<feature type="domain" description="HMA" evidence="21">
    <location>
        <begin position="75"/>
        <end position="137"/>
    </location>
</feature>
<dbReference type="SFLD" id="SFLDS00003">
    <property type="entry name" value="Haloacid_Dehalogenase"/>
    <property type="match status" value="1"/>
</dbReference>
<dbReference type="PRINTS" id="PR00119">
    <property type="entry name" value="CATATPASE"/>
</dbReference>
<dbReference type="Pfam" id="PF00403">
    <property type="entry name" value="HMA"/>
    <property type="match status" value="1"/>
</dbReference>
<dbReference type="Gene3D" id="3.30.70.100">
    <property type="match status" value="2"/>
</dbReference>
<proteinExistence type="inferred from homology"/>
<evidence type="ECO:0000256" key="11">
    <source>
        <dbReference type="ARBA" id="ARBA00022842"/>
    </source>
</evidence>
<dbReference type="GO" id="GO:0046872">
    <property type="term" value="F:metal ion binding"/>
    <property type="evidence" value="ECO:0007669"/>
    <property type="project" value="UniProtKB-KW"/>
</dbReference>
<keyword evidence="5" id="KW-0597">Phosphoprotein</keyword>
<evidence type="ECO:0000256" key="15">
    <source>
        <dbReference type="ARBA" id="ARBA00039097"/>
    </source>
</evidence>
<evidence type="ECO:0000256" key="14">
    <source>
        <dbReference type="ARBA" id="ARBA00023136"/>
    </source>
</evidence>
<dbReference type="InterPro" id="IPR023299">
    <property type="entry name" value="ATPase_P-typ_cyto_dom_N"/>
</dbReference>
<evidence type="ECO:0000256" key="2">
    <source>
        <dbReference type="ARBA" id="ARBA00006024"/>
    </source>
</evidence>
<dbReference type="GO" id="GO:0016887">
    <property type="term" value="F:ATP hydrolysis activity"/>
    <property type="evidence" value="ECO:0007669"/>
    <property type="project" value="InterPro"/>
</dbReference>
<keyword evidence="22" id="KW-0378">Hydrolase</keyword>
<keyword evidence="6 20" id="KW-0812">Transmembrane</keyword>
<dbReference type="SUPFAM" id="SSF56784">
    <property type="entry name" value="HAD-like"/>
    <property type="match status" value="1"/>
</dbReference>
<evidence type="ECO:0000256" key="17">
    <source>
        <dbReference type="ARBA" id="ARBA00047308"/>
    </source>
</evidence>
<dbReference type="SFLD" id="SFLDG00002">
    <property type="entry name" value="C1.7:_P-type_atpase_like"/>
    <property type="match status" value="1"/>
</dbReference>
<keyword evidence="3 20" id="KW-1003">Cell membrane</keyword>
<keyword evidence="7 20" id="KW-0479">Metal-binding</keyword>
<feature type="transmembrane region" description="Helical" evidence="20">
    <location>
        <begin position="388"/>
        <end position="408"/>
    </location>
</feature>
<dbReference type="SUPFAM" id="SSF81653">
    <property type="entry name" value="Calcium ATPase, transduction domain A"/>
    <property type="match status" value="1"/>
</dbReference>
<comment type="subcellular location">
    <subcellularLocation>
        <location evidence="1">Cell membrane</location>
        <topology evidence="1">Multi-pass membrane protein</topology>
    </subcellularLocation>
</comment>
<gene>
    <name evidence="22" type="ordered locus">DEFDS_0300</name>
</gene>
<evidence type="ECO:0000256" key="5">
    <source>
        <dbReference type="ARBA" id="ARBA00022553"/>
    </source>
</evidence>
<dbReference type="STRING" id="639282.DEFDS_0300"/>
<evidence type="ECO:0000256" key="20">
    <source>
        <dbReference type="RuleBase" id="RU362081"/>
    </source>
</evidence>
<dbReference type="InterPro" id="IPR018303">
    <property type="entry name" value="ATPase_P-typ_P_site"/>
</dbReference>
<dbReference type="Gene3D" id="3.40.1110.10">
    <property type="entry name" value="Calcium-transporting ATPase, cytoplasmic domain N"/>
    <property type="match status" value="1"/>
</dbReference>
<comment type="similarity">
    <text evidence="2 20">Belongs to the cation transport ATPase (P-type) (TC 3.A.3) family. Type IB subfamily.</text>
</comment>
<evidence type="ECO:0000256" key="13">
    <source>
        <dbReference type="ARBA" id="ARBA00022989"/>
    </source>
</evidence>
<organism evidence="22 23">
    <name type="scientific">Deferribacter desulfuricans (strain DSM 14783 / JCM 11476 / NBRC 101012 / SSM1)</name>
    <dbReference type="NCBI Taxonomy" id="639282"/>
    <lineage>
        <taxon>Bacteria</taxon>
        <taxon>Pseudomonadati</taxon>
        <taxon>Deferribacterota</taxon>
        <taxon>Deferribacteres</taxon>
        <taxon>Deferribacterales</taxon>
        <taxon>Deferribacteraceae</taxon>
        <taxon>Deferribacter</taxon>
    </lineage>
</organism>
<keyword evidence="23" id="KW-1185">Reference proteome</keyword>
<dbReference type="InterPro" id="IPR027256">
    <property type="entry name" value="P-typ_ATPase_IB"/>
</dbReference>
<dbReference type="CDD" id="cd00371">
    <property type="entry name" value="HMA"/>
    <property type="match status" value="2"/>
</dbReference>
<dbReference type="GO" id="GO:0008551">
    <property type="term" value="F:P-type cadmium transporter activity"/>
    <property type="evidence" value="ECO:0007669"/>
    <property type="project" value="UniProtKB-EC"/>
</dbReference>
<dbReference type="PROSITE" id="PS00154">
    <property type="entry name" value="ATPASE_E1_E2"/>
    <property type="match status" value="1"/>
</dbReference>
<dbReference type="GO" id="GO:0016463">
    <property type="term" value="F:P-type zinc transporter activity"/>
    <property type="evidence" value="ECO:0007669"/>
    <property type="project" value="UniProtKB-EC"/>
</dbReference>
<dbReference type="PANTHER" id="PTHR48085">
    <property type="entry name" value="CADMIUM/ZINC-TRANSPORTING ATPASE HMA2-RELATED"/>
    <property type="match status" value="1"/>
</dbReference>
<dbReference type="NCBIfam" id="TIGR01512">
    <property type="entry name" value="ATPase-IB2_Cd"/>
    <property type="match status" value="1"/>
</dbReference>
<dbReference type="EMBL" id="AP011529">
    <property type="protein sequence ID" value="BAI79804.1"/>
    <property type="molecule type" value="Genomic_DNA"/>
</dbReference>
<dbReference type="FunFam" id="2.70.150.10:FF:000002">
    <property type="entry name" value="Copper-transporting ATPase 1, putative"/>
    <property type="match status" value="1"/>
</dbReference>
<feature type="transmembrane region" description="Helical" evidence="20">
    <location>
        <begin position="156"/>
        <end position="174"/>
    </location>
</feature>
<dbReference type="HOGENOM" id="CLU_001771_6_4_0"/>
<evidence type="ECO:0000256" key="4">
    <source>
        <dbReference type="ARBA" id="ARBA00022539"/>
    </source>
</evidence>
<protein>
    <recommendedName>
        <fullName evidence="19">Cadmium, zinc and cobalt-transporting ATPase</fullName>
        <ecNumber evidence="15">7.2.2.12</ecNumber>
        <ecNumber evidence="16">7.2.2.21</ecNumber>
    </recommendedName>
</protein>
<comment type="catalytic activity">
    <reaction evidence="17">
        <text>Zn(2+)(in) + ATP + H2O = Zn(2+)(out) + ADP + phosphate + H(+)</text>
        <dbReference type="Rhea" id="RHEA:20621"/>
        <dbReference type="ChEBI" id="CHEBI:15377"/>
        <dbReference type="ChEBI" id="CHEBI:15378"/>
        <dbReference type="ChEBI" id="CHEBI:29105"/>
        <dbReference type="ChEBI" id="CHEBI:30616"/>
        <dbReference type="ChEBI" id="CHEBI:43474"/>
        <dbReference type="ChEBI" id="CHEBI:456216"/>
        <dbReference type="EC" id="7.2.2.12"/>
    </reaction>
</comment>
<reference evidence="22 23" key="1">
    <citation type="journal article" date="2010" name="DNA Res.">
        <title>Bacterial lifestyle in a deep-sea hydrothermal vent chimney revealed by the genome sequence of the thermophilic bacterium Deferribacter desulfuricans SSM1.</title>
        <authorList>
            <person name="Takaki Y."/>
            <person name="Shimamura S."/>
            <person name="Nakagawa S."/>
            <person name="Fukuhara Y."/>
            <person name="Horikawa H."/>
            <person name="Ankai A."/>
            <person name="Harada T."/>
            <person name="Hosoyama A."/>
            <person name="Oguchi A."/>
            <person name="Fukui S."/>
            <person name="Fujita N."/>
            <person name="Takami H."/>
            <person name="Takai K."/>
        </authorList>
    </citation>
    <scope>NUCLEOTIDE SEQUENCE [LARGE SCALE GENOMIC DNA]</scope>
    <source>
        <strain evidence="23">DSM 14783 / JCM 11476 / NBRC 101012 / SSM1</strain>
    </source>
</reference>
<dbReference type="GO" id="GO:0005524">
    <property type="term" value="F:ATP binding"/>
    <property type="evidence" value="ECO:0007669"/>
    <property type="project" value="UniProtKB-UniRule"/>
</dbReference>
<evidence type="ECO:0000256" key="9">
    <source>
        <dbReference type="ARBA" id="ARBA00022833"/>
    </source>
</evidence>
<dbReference type="Proteomes" id="UP000001520">
    <property type="component" value="Chromosome"/>
</dbReference>
<dbReference type="EC" id="7.2.2.12" evidence="15"/>
<keyword evidence="8 20" id="KW-0547">Nucleotide-binding</keyword>
<dbReference type="SUPFAM" id="SSF55008">
    <property type="entry name" value="HMA, heavy metal-associated domain"/>
    <property type="match status" value="2"/>
</dbReference>
<dbReference type="InterPro" id="IPR006121">
    <property type="entry name" value="HMA_dom"/>
</dbReference>
<dbReference type="NCBIfam" id="TIGR01494">
    <property type="entry name" value="ATPase_P-type"/>
    <property type="match status" value="1"/>
</dbReference>
<dbReference type="InterPro" id="IPR036412">
    <property type="entry name" value="HAD-like_sf"/>
</dbReference>
<accession>D3PB31</accession>
<dbReference type="PANTHER" id="PTHR48085:SF5">
    <property type="entry name" value="CADMIUM_ZINC-TRANSPORTING ATPASE HMA4-RELATED"/>
    <property type="match status" value="1"/>
</dbReference>
<dbReference type="SFLD" id="SFLDF00027">
    <property type="entry name" value="p-type_atpase"/>
    <property type="match status" value="1"/>
</dbReference>
<keyword evidence="14 20" id="KW-0472">Membrane</keyword>
<dbReference type="PROSITE" id="PS50846">
    <property type="entry name" value="HMA_2"/>
    <property type="match status" value="1"/>
</dbReference>
<evidence type="ECO:0000256" key="12">
    <source>
        <dbReference type="ARBA" id="ARBA00022967"/>
    </source>
</evidence>
<dbReference type="InterPro" id="IPR036163">
    <property type="entry name" value="HMA_dom_sf"/>
</dbReference>
<comment type="catalytic activity">
    <reaction evidence="18">
        <text>Cd(2+)(in) + ATP + H2O = Cd(2+)(out) + ADP + phosphate + H(+)</text>
        <dbReference type="Rhea" id="RHEA:12132"/>
        <dbReference type="ChEBI" id="CHEBI:15377"/>
        <dbReference type="ChEBI" id="CHEBI:15378"/>
        <dbReference type="ChEBI" id="CHEBI:30616"/>
        <dbReference type="ChEBI" id="CHEBI:43474"/>
        <dbReference type="ChEBI" id="CHEBI:48775"/>
        <dbReference type="ChEBI" id="CHEBI:456216"/>
        <dbReference type="EC" id="7.2.2.21"/>
    </reaction>
</comment>
<evidence type="ECO:0000256" key="10">
    <source>
        <dbReference type="ARBA" id="ARBA00022840"/>
    </source>
</evidence>
<dbReference type="EC" id="7.2.2.21" evidence="16"/>
<feature type="transmembrane region" description="Helical" evidence="20">
    <location>
        <begin position="726"/>
        <end position="745"/>
    </location>
</feature>
<dbReference type="NCBIfam" id="TIGR01525">
    <property type="entry name" value="ATPase-IB_hvy"/>
    <property type="match status" value="1"/>
</dbReference>
<dbReference type="Pfam" id="PF00702">
    <property type="entry name" value="Hydrolase"/>
    <property type="match status" value="1"/>
</dbReference>
<feature type="transmembrane region" description="Helical" evidence="20">
    <location>
        <begin position="420"/>
        <end position="441"/>
    </location>
</feature>
<dbReference type="AlphaFoldDB" id="D3PB31"/>
<dbReference type="RefSeq" id="WP_013007052.1">
    <property type="nucleotide sequence ID" value="NC_013939.1"/>
</dbReference>
<dbReference type="InterPro" id="IPR051014">
    <property type="entry name" value="Cation_Transport_ATPase_IB"/>
</dbReference>
<evidence type="ECO:0000256" key="6">
    <source>
        <dbReference type="ARBA" id="ARBA00022692"/>
    </source>
</evidence>
<dbReference type="CDD" id="cd07548">
    <property type="entry name" value="P-type_ATPase-Cd_Zn_Co_like"/>
    <property type="match status" value="1"/>
</dbReference>
<dbReference type="InterPro" id="IPR023214">
    <property type="entry name" value="HAD_sf"/>
</dbReference>
<dbReference type="eggNOG" id="COG2217">
    <property type="taxonomic scope" value="Bacteria"/>
</dbReference>
<keyword evidence="13 20" id="KW-1133">Transmembrane helix</keyword>
<dbReference type="InterPro" id="IPR059000">
    <property type="entry name" value="ATPase_P-type_domA"/>
</dbReference>
<evidence type="ECO:0000256" key="8">
    <source>
        <dbReference type="ARBA" id="ARBA00022741"/>
    </source>
</evidence>
<keyword evidence="9" id="KW-0862">Zinc</keyword>
<dbReference type="Gene3D" id="3.40.50.1000">
    <property type="entry name" value="HAD superfamily/HAD-like"/>
    <property type="match status" value="1"/>
</dbReference>
<dbReference type="InterPro" id="IPR023298">
    <property type="entry name" value="ATPase_P-typ_TM_dom_sf"/>
</dbReference>
<evidence type="ECO:0000313" key="23">
    <source>
        <dbReference type="Proteomes" id="UP000001520"/>
    </source>
</evidence>
<evidence type="ECO:0000256" key="3">
    <source>
        <dbReference type="ARBA" id="ARBA00022475"/>
    </source>
</evidence>
<sequence length="776" mass="85033">MVKNNKKDEMLCTLDGLDCPSCAAKIEQAFHKNGLDYAMINFTSKSVKLKNSDIEKAKEILKKVEPNIHLIPNKKIQKYYLVGLSCADCAKRIEERIRKIKGLENVTLNFAAGTIAFDPRFLDKVEEIIKEVEPGVTLQKIDSDVDDEPIEENNKLATLVMVVSFFLLIIGIIFKQKLHNTPYSVAEYILFLSIYLLVGWKVLTTAIRNILRGNFFDENFLMTIATTGAIIIHQLPEAVGVMLFYYVGEYFQELAVNNSRKSIKALLDIKAEYANLRLNGTTKKVSPEMVNVGDIIVIKPGERVPLDGVVIDGVSFVDTSALTGESVPKKVKKGDDVLAGMVNTNGLLTVKVTKKFEDSSLAKILDLVENAGSRKAPTEKFITKFSRYYTPVVVIGAALLAIVPPLIIPGAAFNDWIYRALILLVISCPCALVVSIPLGYFGGIGGSSKKGILVKGANFLEVLAKLHTVVFDKTGTLTKGVFKVAEIKSINGFSEEDVLKYAAIAEANSNHPIAVSILEAYKGDLNLDDIEKYEEIAGHGIKVIYKGKEIIVGNDRFFHKENIEHQDYCNLEGTVVYVAVDGIFVGYLIISDEIKDDAKDTITKLKKIGVKRTVMLTGDDKSVAENVAAKLGIDDVYANLLPEDKVYKVEELLKGLNEKEKLAFVGDGINDAPVITRADVGIAMGGLGSDAAIEAADVVIMDDKPSKIVTAIEISRFTKKIVVQNIMFALGVKFIFVFLGSFGMATMWEAVFADVGVALLAVLNATRTLKFKGSSN</sequence>
<evidence type="ECO:0000256" key="1">
    <source>
        <dbReference type="ARBA" id="ARBA00004651"/>
    </source>
</evidence>
<evidence type="ECO:0000259" key="21">
    <source>
        <dbReference type="PROSITE" id="PS50846"/>
    </source>
</evidence>
<dbReference type="FunFam" id="3.40.1110.10:FF:000066">
    <property type="entry name" value="Cadmium-translocating P-type ATPase"/>
    <property type="match status" value="1"/>
</dbReference>
<keyword evidence="10 20" id="KW-0067">ATP-binding</keyword>
<name>D3PB31_DEFDS</name>
<dbReference type="PRINTS" id="PR00941">
    <property type="entry name" value="CDATPASE"/>
</dbReference>
<keyword evidence="4" id="KW-0104">Cadmium</keyword>
<dbReference type="GO" id="GO:0005886">
    <property type="term" value="C:plasma membrane"/>
    <property type="evidence" value="ECO:0007669"/>
    <property type="project" value="UniProtKB-SubCell"/>
</dbReference>
<feature type="transmembrane region" description="Helical" evidence="20">
    <location>
        <begin position="186"/>
        <end position="203"/>
    </location>
</feature>
<dbReference type="Pfam" id="PF00122">
    <property type="entry name" value="E1-E2_ATPase"/>
    <property type="match status" value="1"/>
</dbReference>
<evidence type="ECO:0000256" key="7">
    <source>
        <dbReference type="ARBA" id="ARBA00022723"/>
    </source>
</evidence>
<dbReference type="InterPro" id="IPR008250">
    <property type="entry name" value="ATPase_P-typ_transduc_dom_A_sf"/>
</dbReference>
<dbReference type="OrthoDB" id="9813266at2"/>
<keyword evidence="11" id="KW-0460">Magnesium</keyword>
<evidence type="ECO:0000256" key="18">
    <source>
        <dbReference type="ARBA" id="ARBA00049338"/>
    </source>
</evidence>
<dbReference type="KEGG" id="ddf:DEFDS_0300"/>
<evidence type="ECO:0000256" key="16">
    <source>
        <dbReference type="ARBA" id="ARBA00039103"/>
    </source>
</evidence>
<evidence type="ECO:0000256" key="19">
    <source>
        <dbReference type="ARBA" id="ARBA00067181"/>
    </source>
</evidence>
<evidence type="ECO:0000313" key="22">
    <source>
        <dbReference type="EMBL" id="BAI79804.1"/>
    </source>
</evidence>
<dbReference type="InterPro" id="IPR044492">
    <property type="entry name" value="P_typ_ATPase_HD_dom"/>
</dbReference>
<dbReference type="InterPro" id="IPR001757">
    <property type="entry name" value="P_typ_ATPase"/>
</dbReference>
<dbReference type="SUPFAM" id="SSF81665">
    <property type="entry name" value="Calcium ATPase, transmembrane domain M"/>
    <property type="match status" value="1"/>
</dbReference>